<dbReference type="AlphaFoldDB" id="A0A1H4FUL9"/>
<gene>
    <name evidence="5" type="ORF">SAMN04488051_11355</name>
</gene>
<evidence type="ECO:0000256" key="3">
    <source>
        <dbReference type="SAM" id="SignalP"/>
    </source>
</evidence>
<dbReference type="STRING" id="152573.SAMN04488051_11355"/>
<name>A0A1H4FUL9_ALKAM</name>
<feature type="chain" id="PRO_5011519086" evidence="3">
    <location>
        <begin position="18"/>
        <end position="391"/>
    </location>
</feature>
<organism evidence="5 6">
    <name type="scientific">Alkalimonas amylolytica</name>
    <dbReference type="NCBI Taxonomy" id="152573"/>
    <lineage>
        <taxon>Bacteria</taxon>
        <taxon>Pseudomonadati</taxon>
        <taxon>Pseudomonadota</taxon>
        <taxon>Gammaproteobacteria</taxon>
        <taxon>Alkalimonas</taxon>
    </lineage>
</organism>
<keyword evidence="6" id="KW-1185">Reference proteome</keyword>
<accession>A0A1H4FUL9</accession>
<dbReference type="InterPro" id="IPR050491">
    <property type="entry name" value="AmpC-like"/>
</dbReference>
<evidence type="ECO:0000313" key="6">
    <source>
        <dbReference type="Proteomes" id="UP000198773"/>
    </source>
</evidence>
<evidence type="ECO:0000259" key="4">
    <source>
        <dbReference type="Pfam" id="PF00144"/>
    </source>
</evidence>
<dbReference type="InterPro" id="IPR012338">
    <property type="entry name" value="Beta-lactam/transpept-like"/>
</dbReference>
<dbReference type="PANTHER" id="PTHR46825">
    <property type="entry name" value="D-ALANYL-D-ALANINE-CARBOXYPEPTIDASE/ENDOPEPTIDASE AMPH"/>
    <property type="match status" value="1"/>
</dbReference>
<dbReference type="Pfam" id="PF00144">
    <property type="entry name" value="Beta-lactamase"/>
    <property type="match status" value="1"/>
</dbReference>
<evidence type="ECO:0000256" key="1">
    <source>
        <dbReference type="ARBA" id="ARBA00004370"/>
    </source>
</evidence>
<protein>
    <submittedName>
        <fullName evidence="5">CubicO group peptidase, beta-lactamase class C family</fullName>
    </submittedName>
</protein>
<keyword evidence="2" id="KW-0472">Membrane</keyword>
<sequence>MRTLLLLLPLLALPACAHQTSPLADASSNNHAVVSSLTAWHQASIETGFSGLALIAEGEQVLLQQAYGLADYEQQRPFTTDTVFDTGSVTKQFTAAAILRLQQQGLLSVQDTLAQFFSDVPADKAGISLHQLLTHSGGLIGDLRGGDYSPKTRQDFLRQLFASRLQSTPGSQFAYSNAGYGLLGLIIEQVSGQSYESYLQQWLFQPAGMQHTGYVLPKWPAEQLAVGYYQDRRWFQRIRHGLSKSELPARRWGNPLDHSWADDGPWWNLHANGGLLSTLGDLYLWYQALQSDKVLSDEQRGLLFAPHQATTRPGLYYGYGWLIDNSTPEHGIVIRHGGSNGLFTMDFRIHQPAEQPLLLLWMTNYSDQYFSQNRDALLHAVQSRIEEHQAK</sequence>
<dbReference type="Gene3D" id="3.40.710.10">
    <property type="entry name" value="DD-peptidase/beta-lactamase superfamily"/>
    <property type="match status" value="1"/>
</dbReference>
<dbReference type="GO" id="GO:0016020">
    <property type="term" value="C:membrane"/>
    <property type="evidence" value="ECO:0007669"/>
    <property type="project" value="UniProtKB-SubCell"/>
</dbReference>
<evidence type="ECO:0000313" key="5">
    <source>
        <dbReference type="EMBL" id="SEB01026.1"/>
    </source>
</evidence>
<reference evidence="5 6" key="1">
    <citation type="submission" date="2016-10" db="EMBL/GenBank/DDBJ databases">
        <authorList>
            <person name="de Groot N.N."/>
        </authorList>
    </citation>
    <scope>NUCLEOTIDE SEQUENCE [LARGE SCALE GENOMIC DNA]</scope>
    <source>
        <strain evidence="5 6">CGMCC 1.3430</strain>
    </source>
</reference>
<proteinExistence type="predicted"/>
<dbReference type="PANTHER" id="PTHR46825:SF11">
    <property type="entry name" value="PENICILLIN-BINDING PROTEIN 4"/>
    <property type="match status" value="1"/>
</dbReference>
<dbReference type="OrthoDB" id="5965564at2"/>
<comment type="subcellular location">
    <subcellularLocation>
        <location evidence="1">Membrane</location>
    </subcellularLocation>
</comment>
<dbReference type="Proteomes" id="UP000198773">
    <property type="component" value="Unassembled WGS sequence"/>
</dbReference>
<feature type="signal peptide" evidence="3">
    <location>
        <begin position="1"/>
        <end position="17"/>
    </location>
</feature>
<dbReference type="EMBL" id="FNRM01000013">
    <property type="protein sequence ID" value="SEB01026.1"/>
    <property type="molecule type" value="Genomic_DNA"/>
</dbReference>
<feature type="domain" description="Beta-lactamase-related" evidence="4">
    <location>
        <begin position="48"/>
        <end position="367"/>
    </location>
</feature>
<dbReference type="InterPro" id="IPR001466">
    <property type="entry name" value="Beta-lactam-related"/>
</dbReference>
<dbReference type="SUPFAM" id="SSF56601">
    <property type="entry name" value="beta-lactamase/transpeptidase-like"/>
    <property type="match status" value="1"/>
</dbReference>
<keyword evidence="3" id="KW-0732">Signal</keyword>
<evidence type="ECO:0000256" key="2">
    <source>
        <dbReference type="ARBA" id="ARBA00023136"/>
    </source>
</evidence>
<dbReference type="RefSeq" id="WP_091345219.1">
    <property type="nucleotide sequence ID" value="NZ_FNRM01000013.1"/>
</dbReference>